<dbReference type="CDD" id="cd05269">
    <property type="entry name" value="TMR_SDR_a"/>
    <property type="match status" value="1"/>
</dbReference>
<gene>
    <name evidence="2" type="ORF">ACK2TP_09945</name>
</gene>
<reference evidence="2 3" key="1">
    <citation type="submission" date="2024-12" db="EMBL/GenBank/DDBJ databases">
        <authorList>
            <person name="Lee Y."/>
        </authorList>
    </citation>
    <scope>NUCLEOTIDE SEQUENCE [LARGE SCALE GENOMIC DNA]</scope>
    <source>
        <strain evidence="2 3">03SUJ4</strain>
    </source>
</reference>
<sequence length="299" mass="31922">MSQSRILVTGGSGRLGQMVLDQLLHAGVSGIITTTRTPDKLGAYASLGVDLRHADLNDPQTLSKAFQGADRLLLISTDDLFSGRRVQQHTNAIDAAKRAGVRHIHYTSMPEPEASTAIPFSSDHVATEATIRESDLSYTILRVAWYAENPVELGLIPAALRTGTWLTSAGAGRIAYVTRSDVARAAAAALVRDKETSQIYDITGPHAMSAAELAAALSRSVDRPIEVRQVDDTALARELVASGVSPQLAPMLVTTDANTRAGNFERVSHAVQELTGVPPTSFESFLVKNKARLLGATDK</sequence>
<dbReference type="Gene3D" id="3.90.25.10">
    <property type="entry name" value="UDP-galactose 4-epimerase, domain 1"/>
    <property type="match status" value="1"/>
</dbReference>
<evidence type="ECO:0000313" key="2">
    <source>
        <dbReference type="EMBL" id="MFN2976085.1"/>
    </source>
</evidence>
<keyword evidence="3" id="KW-1185">Reference proteome</keyword>
<dbReference type="InterPro" id="IPR036291">
    <property type="entry name" value="NAD(P)-bd_dom_sf"/>
</dbReference>
<feature type="domain" description="NmrA-like" evidence="1">
    <location>
        <begin position="3"/>
        <end position="285"/>
    </location>
</feature>
<keyword evidence="2" id="KW-0560">Oxidoreductase</keyword>
<evidence type="ECO:0000259" key="1">
    <source>
        <dbReference type="Pfam" id="PF05368"/>
    </source>
</evidence>
<dbReference type="SUPFAM" id="SSF51735">
    <property type="entry name" value="NAD(P)-binding Rossmann-fold domains"/>
    <property type="match status" value="1"/>
</dbReference>
<dbReference type="PANTHER" id="PTHR47129">
    <property type="entry name" value="QUINONE OXIDOREDUCTASE 2"/>
    <property type="match status" value="1"/>
</dbReference>
<accession>A0ABW9KJX3</accession>
<dbReference type="Gene3D" id="3.40.50.720">
    <property type="entry name" value="NAD(P)-binding Rossmann-like Domain"/>
    <property type="match status" value="1"/>
</dbReference>
<comment type="caution">
    <text evidence="2">The sequence shown here is derived from an EMBL/GenBank/DDBJ whole genome shotgun (WGS) entry which is preliminary data.</text>
</comment>
<dbReference type="EMBL" id="JBJYXY010000001">
    <property type="protein sequence ID" value="MFN2976085.1"/>
    <property type="molecule type" value="Genomic_DNA"/>
</dbReference>
<dbReference type="RefSeq" id="WP_263412424.1">
    <property type="nucleotide sequence ID" value="NZ_BAABBH010000001.1"/>
</dbReference>
<evidence type="ECO:0000313" key="3">
    <source>
        <dbReference type="Proteomes" id="UP001634747"/>
    </source>
</evidence>
<protein>
    <submittedName>
        <fullName evidence="2">SDR family oxidoreductase</fullName>
        <ecNumber evidence="2">1.6.5.2</ecNumber>
    </submittedName>
</protein>
<name>A0ABW9KJX3_9BACT</name>
<dbReference type="Proteomes" id="UP001634747">
    <property type="component" value="Unassembled WGS sequence"/>
</dbReference>
<dbReference type="Pfam" id="PF05368">
    <property type="entry name" value="NmrA"/>
    <property type="match status" value="1"/>
</dbReference>
<dbReference type="EC" id="1.6.5.2" evidence="2"/>
<dbReference type="InterPro" id="IPR008030">
    <property type="entry name" value="NmrA-like"/>
</dbReference>
<dbReference type="InterPro" id="IPR052718">
    <property type="entry name" value="NmrA-type_oxidoreductase"/>
</dbReference>
<proteinExistence type="predicted"/>
<dbReference type="PANTHER" id="PTHR47129:SF1">
    <property type="entry name" value="NMRA-LIKE DOMAIN-CONTAINING PROTEIN"/>
    <property type="match status" value="1"/>
</dbReference>
<organism evidence="2 3">
    <name type="scientific">Terriglobus aquaticus</name>
    <dbReference type="NCBI Taxonomy" id="940139"/>
    <lineage>
        <taxon>Bacteria</taxon>
        <taxon>Pseudomonadati</taxon>
        <taxon>Acidobacteriota</taxon>
        <taxon>Terriglobia</taxon>
        <taxon>Terriglobales</taxon>
        <taxon>Acidobacteriaceae</taxon>
        <taxon>Terriglobus</taxon>
    </lineage>
</organism>
<dbReference type="GO" id="GO:0003955">
    <property type="term" value="F:NAD(P)H dehydrogenase (quinone) activity"/>
    <property type="evidence" value="ECO:0007669"/>
    <property type="project" value="UniProtKB-EC"/>
</dbReference>